<feature type="compositionally biased region" description="Pro residues" evidence="1">
    <location>
        <begin position="1"/>
        <end position="14"/>
    </location>
</feature>
<protein>
    <submittedName>
        <fullName evidence="2">Uncharacterized protein</fullName>
    </submittedName>
</protein>
<evidence type="ECO:0000313" key="4">
    <source>
        <dbReference type="Proteomes" id="UP000235388"/>
    </source>
</evidence>
<organism evidence="2 4">
    <name type="scientific">Puccinia coronata f. sp. avenae</name>
    <dbReference type="NCBI Taxonomy" id="200324"/>
    <lineage>
        <taxon>Eukaryota</taxon>
        <taxon>Fungi</taxon>
        <taxon>Dikarya</taxon>
        <taxon>Basidiomycota</taxon>
        <taxon>Pucciniomycotina</taxon>
        <taxon>Pucciniomycetes</taxon>
        <taxon>Pucciniales</taxon>
        <taxon>Pucciniaceae</taxon>
        <taxon>Puccinia</taxon>
    </lineage>
</organism>
<reference evidence="2 4" key="1">
    <citation type="submission" date="2017-11" db="EMBL/GenBank/DDBJ databases">
        <title>De novo assembly and phasing of dikaryotic genomes from two isolates of Puccinia coronata f. sp. avenae, the causal agent of oat crown rust.</title>
        <authorList>
            <person name="Miller M.E."/>
            <person name="Zhang Y."/>
            <person name="Omidvar V."/>
            <person name="Sperschneider J."/>
            <person name="Schwessinger B."/>
            <person name="Raley C."/>
            <person name="Palmer J.M."/>
            <person name="Garnica D."/>
            <person name="Upadhyaya N."/>
            <person name="Rathjen J."/>
            <person name="Taylor J.M."/>
            <person name="Park R.F."/>
            <person name="Dodds P.N."/>
            <person name="Hirsch C.D."/>
            <person name="Kianian S.F."/>
            <person name="Figueroa M."/>
        </authorList>
    </citation>
    <scope>NUCLEOTIDE SEQUENCE [LARGE SCALE GENOMIC DNA]</scope>
    <source>
        <strain evidence="2">12NC29</strain>
    </source>
</reference>
<name>A0A2N5S7Q7_9BASI</name>
<proteinExistence type="predicted"/>
<comment type="caution">
    <text evidence="2">The sequence shown here is derived from an EMBL/GenBank/DDBJ whole genome shotgun (WGS) entry which is preliminary data.</text>
</comment>
<evidence type="ECO:0000313" key="3">
    <source>
        <dbReference type="EMBL" id="PLW56587.1"/>
    </source>
</evidence>
<evidence type="ECO:0000313" key="2">
    <source>
        <dbReference type="EMBL" id="PLW09255.1"/>
    </source>
</evidence>
<dbReference type="Proteomes" id="UP000235388">
    <property type="component" value="Unassembled WGS sequence"/>
</dbReference>
<sequence>MNPPVATPNYPPIAKPWRTPQRGYTTHVPLKLEIPGLARSPGSPHPHERKKKKLEVPPARGPAAHRGTSPPATQHHQITPPVSKSDLLPAARDPRFRACQSQGITHLNLYTPPPVCTSSQPTNGLKPEASF</sequence>
<dbReference type="AlphaFoldDB" id="A0A2N5S7Q7"/>
<feature type="compositionally biased region" description="Polar residues" evidence="1">
    <location>
        <begin position="70"/>
        <end position="82"/>
    </location>
</feature>
<dbReference type="EMBL" id="PGCJ01001114">
    <property type="protein sequence ID" value="PLW09255.1"/>
    <property type="molecule type" value="Genomic_DNA"/>
</dbReference>
<feature type="region of interest" description="Disordered" evidence="1">
    <location>
        <begin position="1"/>
        <end position="88"/>
    </location>
</feature>
<feature type="region of interest" description="Disordered" evidence="1">
    <location>
        <begin position="107"/>
        <end position="131"/>
    </location>
</feature>
<keyword evidence="4" id="KW-1185">Reference proteome</keyword>
<dbReference type="EMBL" id="PGCJ01000019">
    <property type="protein sequence ID" value="PLW56587.1"/>
    <property type="molecule type" value="Genomic_DNA"/>
</dbReference>
<gene>
    <name evidence="3" type="ORF">PCANC_01518</name>
    <name evidence="2" type="ORF">PCANC_20854</name>
</gene>
<accession>A0A2N5S7Q7</accession>
<evidence type="ECO:0000256" key="1">
    <source>
        <dbReference type="SAM" id="MobiDB-lite"/>
    </source>
</evidence>